<reference evidence="3" key="1">
    <citation type="submission" date="2024-01" db="EMBL/GenBank/DDBJ databases">
        <authorList>
            <person name="Webb A."/>
        </authorList>
    </citation>
    <scope>NUCLEOTIDE SEQUENCE</scope>
    <source>
        <strain evidence="3">Pm1</strain>
    </source>
</reference>
<evidence type="ECO:0000313" key="4">
    <source>
        <dbReference type="Proteomes" id="UP001162060"/>
    </source>
</evidence>
<sequence>MLKAVISGRDKSFTSQSSAHSVATGITTASGMSSAFRAVEASKERESGFAAADKLVSEECVAEKAQPELTNEKPERYSNDPFYLGMSSPSSSSSRTISTGVEWCGSSSRRGLMSPLQTQRTTASIRSFVTCRISSNMSIVIRKQAMQ</sequence>
<organism evidence="3 4">
    <name type="scientific">Peronospora matthiolae</name>
    <dbReference type="NCBI Taxonomy" id="2874970"/>
    <lineage>
        <taxon>Eukaryota</taxon>
        <taxon>Sar</taxon>
        <taxon>Stramenopiles</taxon>
        <taxon>Oomycota</taxon>
        <taxon>Peronosporomycetes</taxon>
        <taxon>Peronosporales</taxon>
        <taxon>Peronosporaceae</taxon>
        <taxon>Peronospora</taxon>
    </lineage>
</organism>
<dbReference type="Proteomes" id="UP001162060">
    <property type="component" value="Unassembled WGS sequence"/>
</dbReference>
<feature type="region of interest" description="Disordered" evidence="1">
    <location>
        <begin position="1"/>
        <end position="22"/>
    </location>
</feature>
<feature type="region of interest" description="Disordered" evidence="1">
    <location>
        <begin position="62"/>
        <end position="100"/>
    </location>
</feature>
<name>A0AAV1VB75_9STRA</name>
<feature type="compositionally biased region" description="Polar residues" evidence="1">
    <location>
        <begin position="13"/>
        <end position="22"/>
    </location>
</feature>
<evidence type="ECO:0000256" key="1">
    <source>
        <dbReference type="SAM" id="MobiDB-lite"/>
    </source>
</evidence>
<accession>A0AAV1VB75</accession>
<feature type="compositionally biased region" description="Basic and acidic residues" evidence="1">
    <location>
        <begin position="62"/>
        <end position="78"/>
    </location>
</feature>
<evidence type="ECO:0000313" key="3">
    <source>
        <dbReference type="EMBL" id="CAK7942827.1"/>
    </source>
</evidence>
<dbReference type="AlphaFoldDB" id="A0AAV1VB75"/>
<evidence type="ECO:0000313" key="2">
    <source>
        <dbReference type="EMBL" id="CAK7902931.1"/>
    </source>
</evidence>
<comment type="caution">
    <text evidence="3">The sequence shown here is derived from an EMBL/GenBank/DDBJ whole genome shotgun (WGS) entry which is preliminary data.</text>
</comment>
<proteinExistence type="predicted"/>
<protein>
    <submittedName>
        <fullName evidence="3">Uncharacterized protein</fullName>
    </submittedName>
</protein>
<dbReference type="EMBL" id="CAKLBY020000283">
    <property type="protein sequence ID" value="CAK7942827.1"/>
    <property type="molecule type" value="Genomic_DNA"/>
</dbReference>
<gene>
    <name evidence="2" type="ORF">PM001_LOCUS2607</name>
    <name evidence="3" type="ORF">PM001_LOCUS27977</name>
</gene>
<dbReference type="EMBL" id="CAKLBY020000025">
    <property type="protein sequence ID" value="CAK7902931.1"/>
    <property type="molecule type" value="Genomic_DNA"/>
</dbReference>